<comment type="catalytic activity">
    <reaction evidence="16 17 19">
        <text>(6S)-NADPHX + ADP = AMP + phosphate + NADPH + H(+)</text>
        <dbReference type="Rhea" id="RHEA:32235"/>
        <dbReference type="ChEBI" id="CHEBI:15378"/>
        <dbReference type="ChEBI" id="CHEBI:43474"/>
        <dbReference type="ChEBI" id="CHEBI:57783"/>
        <dbReference type="ChEBI" id="CHEBI:64076"/>
        <dbReference type="ChEBI" id="CHEBI:456215"/>
        <dbReference type="ChEBI" id="CHEBI:456216"/>
        <dbReference type="EC" id="4.2.1.136"/>
    </reaction>
</comment>
<feature type="binding site" evidence="18">
    <location>
        <begin position="126"/>
        <end position="132"/>
    </location>
    <ligand>
        <name>(6S)-NADPHX</name>
        <dbReference type="ChEBI" id="CHEBI:64076"/>
    </ligand>
</feature>
<comment type="similarity">
    <text evidence="4 19">In the C-terminal section; belongs to the NnrD/CARKD family.</text>
</comment>
<evidence type="ECO:0000256" key="19">
    <source>
        <dbReference type="PIRNR" id="PIRNR017184"/>
    </source>
</evidence>
<dbReference type="InterPro" id="IPR017953">
    <property type="entry name" value="Carbohydrate_kinase_pred_CS"/>
</dbReference>
<feature type="binding site" evidence="18">
    <location>
        <position position="122"/>
    </location>
    <ligand>
        <name>K(+)</name>
        <dbReference type="ChEBI" id="CHEBI:29103"/>
    </ligand>
</feature>
<dbReference type="PROSITE" id="PS51383">
    <property type="entry name" value="YJEF_C_3"/>
    <property type="match status" value="1"/>
</dbReference>
<comment type="function">
    <text evidence="17">Catalyzes the dehydration of the S-form of NAD(P)HX at the expense of ADP, which is converted to AMP. Together with NAD(P)HX epimerase, which catalyzes the epimerization of the S- and R-forms, the enzyme allows the repair of both epimers of NAD(P)HX, a damaged form of NAD(P)H that is a result of enzymatic or heat-dependent hydration.</text>
</comment>
<gene>
    <name evidence="17" type="primary">nnrD</name>
    <name evidence="18" type="synonym">nnrE</name>
    <name evidence="22" type="ORF">V6M85_05175</name>
</gene>
<proteinExistence type="inferred from homology"/>
<dbReference type="SUPFAM" id="SSF64153">
    <property type="entry name" value="YjeF N-terminal domain-like"/>
    <property type="match status" value="1"/>
</dbReference>
<evidence type="ECO:0000256" key="14">
    <source>
        <dbReference type="ARBA" id="ARBA00025153"/>
    </source>
</evidence>
<dbReference type="SUPFAM" id="SSF53613">
    <property type="entry name" value="Ribokinase-like"/>
    <property type="match status" value="1"/>
</dbReference>
<accession>A0AAX4L3P8</accession>
<evidence type="ECO:0000313" key="23">
    <source>
        <dbReference type="Proteomes" id="UP001432202"/>
    </source>
</evidence>
<evidence type="ECO:0000256" key="8">
    <source>
        <dbReference type="ARBA" id="ARBA00022857"/>
    </source>
</evidence>
<organism evidence="22 23">
    <name type="scientific">Sulfolobus tengchongensis</name>
    <dbReference type="NCBI Taxonomy" id="207809"/>
    <lineage>
        <taxon>Archaea</taxon>
        <taxon>Thermoproteota</taxon>
        <taxon>Thermoprotei</taxon>
        <taxon>Sulfolobales</taxon>
        <taxon>Sulfolobaceae</taxon>
        <taxon>Sulfolobus</taxon>
    </lineage>
</organism>
<dbReference type="Gene3D" id="3.40.50.10260">
    <property type="entry name" value="YjeF N-terminal domain"/>
    <property type="match status" value="1"/>
</dbReference>
<dbReference type="PROSITE" id="PS01050">
    <property type="entry name" value="YJEF_C_2"/>
    <property type="match status" value="1"/>
</dbReference>
<dbReference type="GO" id="GO:0046496">
    <property type="term" value="P:nicotinamide nucleotide metabolic process"/>
    <property type="evidence" value="ECO:0007669"/>
    <property type="project" value="UniProtKB-UniRule"/>
</dbReference>
<comment type="similarity">
    <text evidence="3 19">In the N-terminal section; belongs to the NnrE/AIBP family.</text>
</comment>
<keyword evidence="7 17" id="KW-0067">ATP-binding</keyword>
<dbReference type="EMBL" id="CP146016">
    <property type="protein sequence ID" value="WWQ61470.1"/>
    <property type="molecule type" value="Genomic_DNA"/>
</dbReference>
<dbReference type="NCBIfam" id="TIGR00196">
    <property type="entry name" value="yjeF_cterm"/>
    <property type="match status" value="1"/>
</dbReference>
<feature type="binding site" evidence="17">
    <location>
        <position position="429"/>
    </location>
    <ligand>
        <name>(6S)-NADPHX</name>
        <dbReference type="ChEBI" id="CHEBI:64076"/>
    </ligand>
</feature>
<dbReference type="Gene3D" id="3.40.1190.20">
    <property type="match status" value="1"/>
</dbReference>
<evidence type="ECO:0000256" key="18">
    <source>
        <dbReference type="HAMAP-Rule" id="MF_01966"/>
    </source>
</evidence>
<comment type="catalytic activity">
    <reaction evidence="15 17 19">
        <text>(6S)-NADHX + ADP = AMP + phosphate + NADH + H(+)</text>
        <dbReference type="Rhea" id="RHEA:32223"/>
        <dbReference type="ChEBI" id="CHEBI:15378"/>
        <dbReference type="ChEBI" id="CHEBI:43474"/>
        <dbReference type="ChEBI" id="CHEBI:57945"/>
        <dbReference type="ChEBI" id="CHEBI:64074"/>
        <dbReference type="ChEBI" id="CHEBI:456215"/>
        <dbReference type="ChEBI" id="CHEBI:456216"/>
        <dbReference type="EC" id="4.2.1.136"/>
    </reaction>
</comment>
<comment type="function">
    <text evidence="18">Catalyzes the epimerization of the S- and R-forms of NAD(P)HX, a damaged form of NAD(P)H that is a result of enzymatic or heat-dependent hydration. This is a prerequisite for the S-specific NAD(P)H-hydrate dehydratase to allow the repair of both epimers of NAD(P)HX.</text>
</comment>
<feature type="domain" description="YjeF N-terminal" evidence="21">
    <location>
        <begin position="7"/>
        <end position="208"/>
    </location>
</feature>
<dbReference type="CDD" id="cd01171">
    <property type="entry name" value="YXKO-related"/>
    <property type="match status" value="1"/>
</dbReference>
<keyword evidence="10 17" id="KW-0520">NAD</keyword>
<evidence type="ECO:0000256" key="10">
    <source>
        <dbReference type="ARBA" id="ARBA00023027"/>
    </source>
</evidence>
<feature type="domain" description="YjeF C-terminal" evidence="20">
    <location>
        <begin position="211"/>
        <end position="487"/>
    </location>
</feature>
<comment type="similarity">
    <text evidence="17">Belongs to the NnrD/CARKD family.</text>
</comment>
<dbReference type="Pfam" id="PF01256">
    <property type="entry name" value="Carb_kinase"/>
    <property type="match status" value="1"/>
</dbReference>
<evidence type="ECO:0000256" key="9">
    <source>
        <dbReference type="ARBA" id="ARBA00022958"/>
    </source>
</evidence>
<dbReference type="Proteomes" id="UP001432202">
    <property type="component" value="Chromosome"/>
</dbReference>
<comment type="function">
    <text evidence="14 19">Bifunctional enzyme that catalyzes the epimerization of the S- and R-forms of NAD(P)HX and the dehydration of the S-form of NAD(P)HX at the expense of ADP, which is converted to AMP. This allows the repair of both epimers of NAD(P)HX, a damaged form of NAD(P)H that is a result of enzymatic or heat-dependent hydration.</text>
</comment>
<evidence type="ECO:0000256" key="7">
    <source>
        <dbReference type="ARBA" id="ARBA00022840"/>
    </source>
</evidence>
<evidence type="ECO:0000259" key="20">
    <source>
        <dbReference type="PROSITE" id="PS51383"/>
    </source>
</evidence>
<dbReference type="HAMAP" id="MF_01966">
    <property type="entry name" value="NADHX_epimerase"/>
    <property type="match status" value="1"/>
</dbReference>
<dbReference type="GO" id="GO:0005524">
    <property type="term" value="F:ATP binding"/>
    <property type="evidence" value="ECO:0007669"/>
    <property type="project" value="UniProtKB-UniRule"/>
</dbReference>
<evidence type="ECO:0000256" key="16">
    <source>
        <dbReference type="ARBA" id="ARBA00049209"/>
    </source>
</evidence>
<keyword evidence="9 18" id="KW-0630">Potassium</keyword>
<reference evidence="22 23" key="1">
    <citation type="submission" date="2024-02" db="EMBL/GenBank/DDBJ databases">
        <title>STSV induces naive adaptation in Sulfolobus.</title>
        <authorList>
            <person name="Xiang X."/>
            <person name="Song M."/>
        </authorList>
    </citation>
    <scope>NUCLEOTIDE SEQUENCE [LARGE SCALE GENOMIC DNA]</scope>
    <source>
        <strain evidence="22 23">RT2</strain>
    </source>
</reference>
<feature type="binding site" evidence="18">
    <location>
        <position position="158"/>
    </location>
    <ligand>
        <name>K(+)</name>
        <dbReference type="ChEBI" id="CHEBI:29103"/>
    </ligand>
</feature>
<keyword evidence="13" id="KW-0511">Multifunctional enzyme</keyword>
<dbReference type="GO" id="GO:0046872">
    <property type="term" value="F:metal ion binding"/>
    <property type="evidence" value="ECO:0007669"/>
    <property type="project" value="UniProtKB-UniRule"/>
</dbReference>
<evidence type="ECO:0000256" key="13">
    <source>
        <dbReference type="ARBA" id="ARBA00023268"/>
    </source>
</evidence>
<evidence type="ECO:0000313" key="22">
    <source>
        <dbReference type="EMBL" id="WWQ61470.1"/>
    </source>
</evidence>
<dbReference type="InterPro" id="IPR000631">
    <property type="entry name" value="CARKD"/>
</dbReference>
<dbReference type="InterPro" id="IPR004443">
    <property type="entry name" value="YjeF_N_dom"/>
</dbReference>
<dbReference type="RefSeq" id="WP_338603848.1">
    <property type="nucleotide sequence ID" value="NZ_CP146016.1"/>
</dbReference>
<evidence type="ECO:0000256" key="17">
    <source>
        <dbReference type="HAMAP-Rule" id="MF_01965"/>
    </source>
</evidence>
<comment type="similarity">
    <text evidence="18">Belongs to the NnrE/AIBP family.</text>
</comment>
<evidence type="ECO:0000256" key="15">
    <source>
        <dbReference type="ARBA" id="ARBA00048238"/>
    </source>
</evidence>
<feature type="binding site" evidence="17">
    <location>
        <position position="428"/>
    </location>
    <ligand>
        <name>AMP</name>
        <dbReference type="ChEBI" id="CHEBI:456215"/>
    </ligand>
</feature>
<dbReference type="AlphaFoldDB" id="A0AAX4L3P8"/>
<keyword evidence="12 17" id="KW-0456">Lyase</keyword>
<dbReference type="GeneID" id="89336137"/>
<evidence type="ECO:0000256" key="3">
    <source>
        <dbReference type="ARBA" id="ARBA00006001"/>
    </source>
</evidence>
<dbReference type="GO" id="GO:0110051">
    <property type="term" value="P:metabolite repair"/>
    <property type="evidence" value="ECO:0007669"/>
    <property type="project" value="TreeGrafter"/>
</dbReference>
<dbReference type="EC" id="5.1.99.6" evidence="19"/>
<keyword evidence="8 17" id="KW-0521">NADP</keyword>
<evidence type="ECO:0000256" key="1">
    <source>
        <dbReference type="ARBA" id="ARBA00000013"/>
    </source>
</evidence>
<name>A0AAX4L3P8_9CREN</name>
<dbReference type="GO" id="GO:0052855">
    <property type="term" value="F:ADP-dependent NAD(P)H-hydrate dehydratase activity"/>
    <property type="evidence" value="ECO:0007669"/>
    <property type="project" value="UniProtKB-UniRule"/>
</dbReference>
<sequence length="501" mass="54514">MISVKEMRALEINSTALGVPTLLLMENAGRSVKDEIVSRFDVKDKIIYVFVGHGGKGGDGLVASRHLAGEGAKVTVILLGENKHEDALTNLNAIEEMDYSITLIEPREIDELKPVSADVLIDAMLGTGFSGRPREPFRTAIKVFNESKGFKVSIDVPSGINADTGEAYEGEYIKPDLVVTFHDMKVGLLKYNFPTVVKKIGIPIEAEIYAGPGDVMVNIRNRPYYSKKGDNGRILVIGGSYTFSGAPTLAAMAALRTGADLVYVASPEDTAKIIAGYSPDLITIKLQGKNISPSNFEELKSWIDRADAVVIGPGMGLADETVEASKLIVSYLREKNKLAVIDADALKAIRGFELYENAVITPHSGEFRIFFGEEPSKDMRDRINQVVRAAKKCKCTVLIKGFIDIISDGKRFKLNKTGNPGMTVGGSGDTLTGIIATLMAQKIEPFVAAYLGVFINSLAGTLAYNKLGPHLMPTDIINEIPNVINNPLESFKRKVYKRILR</sequence>
<dbReference type="InterPro" id="IPR030677">
    <property type="entry name" value="Nnr"/>
</dbReference>
<evidence type="ECO:0000256" key="12">
    <source>
        <dbReference type="ARBA" id="ARBA00023239"/>
    </source>
</evidence>
<dbReference type="PANTHER" id="PTHR12592">
    <property type="entry name" value="ATP-DEPENDENT (S)-NAD(P)H-HYDRATE DEHYDRATASE FAMILY MEMBER"/>
    <property type="match status" value="1"/>
</dbReference>
<evidence type="ECO:0000256" key="4">
    <source>
        <dbReference type="ARBA" id="ARBA00009524"/>
    </source>
</evidence>
<evidence type="ECO:0000259" key="21">
    <source>
        <dbReference type="PROSITE" id="PS51385"/>
    </source>
</evidence>
<keyword evidence="23" id="KW-1185">Reference proteome</keyword>
<feature type="binding site" evidence="18">
    <location>
        <position position="155"/>
    </location>
    <ligand>
        <name>(6S)-NADPHX</name>
        <dbReference type="ChEBI" id="CHEBI:64076"/>
    </ligand>
</feature>
<comment type="cofactor">
    <cofactor evidence="18 19">
        <name>K(+)</name>
        <dbReference type="ChEBI" id="CHEBI:29103"/>
    </cofactor>
    <text evidence="18 19">Binds 1 potassium ion per subunit.</text>
</comment>
<evidence type="ECO:0000256" key="5">
    <source>
        <dbReference type="ARBA" id="ARBA00022723"/>
    </source>
</evidence>
<dbReference type="InterPro" id="IPR029056">
    <property type="entry name" value="Ribokinase-like"/>
</dbReference>
<comment type="catalytic activity">
    <reaction evidence="2 18 19">
        <text>(6R)-NADPHX = (6S)-NADPHX</text>
        <dbReference type="Rhea" id="RHEA:32227"/>
        <dbReference type="ChEBI" id="CHEBI:64076"/>
        <dbReference type="ChEBI" id="CHEBI:64077"/>
        <dbReference type="EC" id="5.1.99.6"/>
    </reaction>
</comment>
<feature type="binding site" evidence="17">
    <location>
        <position position="314"/>
    </location>
    <ligand>
        <name>(6S)-NADPHX</name>
        <dbReference type="ChEBI" id="CHEBI:64076"/>
    </ligand>
</feature>
<evidence type="ECO:0000256" key="11">
    <source>
        <dbReference type="ARBA" id="ARBA00023235"/>
    </source>
</evidence>
<dbReference type="GO" id="GO:0052856">
    <property type="term" value="F:NAD(P)HX epimerase activity"/>
    <property type="evidence" value="ECO:0007669"/>
    <property type="project" value="UniProtKB-UniRule"/>
</dbReference>
<evidence type="ECO:0000256" key="6">
    <source>
        <dbReference type="ARBA" id="ARBA00022741"/>
    </source>
</evidence>
<dbReference type="InterPro" id="IPR036652">
    <property type="entry name" value="YjeF_N_dom_sf"/>
</dbReference>
<comment type="cofactor">
    <cofactor evidence="17">
        <name>Mg(2+)</name>
        <dbReference type="ChEBI" id="CHEBI:18420"/>
    </cofactor>
</comment>
<dbReference type="EC" id="4.2.1.136" evidence="19"/>
<comment type="caution">
    <text evidence="17">Lacks conserved residue(s) required for the propagation of feature annotation.</text>
</comment>
<dbReference type="Pfam" id="PF03853">
    <property type="entry name" value="YjeF_N"/>
    <property type="match status" value="1"/>
</dbReference>
<protein>
    <recommendedName>
        <fullName evidence="19">Bifunctional NAD(P)H-hydrate repair enzyme</fullName>
    </recommendedName>
    <alternativeName>
        <fullName evidence="19">Nicotinamide nucleotide repair protein</fullName>
    </alternativeName>
    <domain>
        <recommendedName>
            <fullName evidence="19">ADP-dependent (S)-NAD(P)H-hydrate dehydratase</fullName>
            <ecNumber evidence="19">4.2.1.136</ecNumber>
        </recommendedName>
        <alternativeName>
            <fullName evidence="19">ADP-dependent NAD(P)HX dehydratase</fullName>
        </alternativeName>
    </domain>
    <domain>
        <recommendedName>
            <fullName evidence="19">NAD(P)H-hydrate epimerase</fullName>
            <ecNumber evidence="19">5.1.99.6</ecNumber>
        </recommendedName>
    </domain>
</protein>
<dbReference type="PIRSF" id="PIRSF017184">
    <property type="entry name" value="Nnr"/>
    <property type="match status" value="1"/>
</dbReference>
<dbReference type="NCBIfam" id="TIGR00197">
    <property type="entry name" value="yjeF_nterm"/>
    <property type="match status" value="1"/>
</dbReference>
<evidence type="ECO:0000256" key="2">
    <source>
        <dbReference type="ARBA" id="ARBA00000909"/>
    </source>
</evidence>
<feature type="binding site" evidence="17">
    <location>
        <position position="363"/>
    </location>
    <ligand>
        <name>(6S)-NADPHX</name>
        <dbReference type="ChEBI" id="CHEBI:64076"/>
    </ligand>
</feature>
<dbReference type="HAMAP" id="MF_01965">
    <property type="entry name" value="NADHX_dehydratase"/>
    <property type="match status" value="1"/>
</dbReference>
<dbReference type="PANTHER" id="PTHR12592:SF0">
    <property type="entry name" value="ATP-DEPENDENT (S)-NAD(P)H-HYDRATE DEHYDRATASE"/>
    <property type="match status" value="1"/>
</dbReference>
<feature type="binding site" evidence="17">
    <location>
        <position position="246"/>
    </location>
    <ligand>
        <name>(6S)-NADPHX</name>
        <dbReference type="ChEBI" id="CHEBI:64076"/>
    </ligand>
</feature>
<comment type="subunit">
    <text evidence="17">Homotetramer.</text>
</comment>
<dbReference type="PROSITE" id="PS51385">
    <property type="entry name" value="YJEF_N"/>
    <property type="match status" value="1"/>
</dbReference>
<keyword evidence="5 18" id="KW-0479">Metal-binding</keyword>
<comment type="catalytic activity">
    <reaction evidence="1 18 19">
        <text>(6R)-NADHX = (6S)-NADHX</text>
        <dbReference type="Rhea" id="RHEA:32215"/>
        <dbReference type="ChEBI" id="CHEBI:64074"/>
        <dbReference type="ChEBI" id="CHEBI:64075"/>
        <dbReference type="EC" id="5.1.99.6"/>
    </reaction>
</comment>
<keyword evidence="6 17" id="KW-0547">Nucleotide-binding</keyword>
<keyword evidence="11 18" id="KW-0413">Isomerase</keyword>